<dbReference type="Proteomes" id="UP001172738">
    <property type="component" value="Unassembled WGS sequence"/>
</dbReference>
<dbReference type="RefSeq" id="WP_301129037.1">
    <property type="nucleotide sequence ID" value="NZ_JAUHPV010000006.1"/>
</dbReference>
<evidence type="ECO:0000313" key="2">
    <source>
        <dbReference type="EMBL" id="MDN4473465.1"/>
    </source>
</evidence>
<reference evidence="2" key="1">
    <citation type="submission" date="2023-06" db="EMBL/GenBank/DDBJ databases">
        <title>SYSU T00b26.</title>
        <authorList>
            <person name="Gao L."/>
            <person name="Fang B.-Z."/>
            <person name="Li W.-J."/>
        </authorList>
    </citation>
    <scope>NUCLEOTIDE SEQUENCE</scope>
    <source>
        <strain evidence="2">SYSU T00b26</strain>
    </source>
</reference>
<dbReference type="EMBL" id="JAUHPV010000006">
    <property type="protein sequence ID" value="MDN4473465.1"/>
    <property type="molecule type" value="Genomic_DNA"/>
</dbReference>
<dbReference type="InterPro" id="IPR057574">
    <property type="entry name" value="nSTAND_NTPase5_dom"/>
</dbReference>
<proteinExistence type="predicted"/>
<evidence type="ECO:0000259" key="1">
    <source>
        <dbReference type="Pfam" id="PF25199"/>
    </source>
</evidence>
<dbReference type="Pfam" id="PF25199">
    <property type="entry name" value="nSTAND_NTPase5"/>
    <property type="match status" value="1"/>
</dbReference>
<dbReference type="InterPro" id="IPR027417">
    <property type="entry name" value="P-loop_NTPase"/>
</dbReference>
<accession>A0ABT8G2W6</accession>
<name>A0ABT8G2W6_9MICO</name>
<sequence length="1072" mass="117599">MPQLSPDLRDLAAHLAAGPAFLILGGDGATTLEKEARSYAWNGVYTSATDRAVEDAFRTDSRATSSLGAMGRAPSRSKTDLEVRYLFGGHHLPESERPPQTPAEEATARLLSNQELARLATETVTPRGTVLVEGWKPGGVLDPIDLVPALASLGSGQAHLFSAEPWADHALVRSFADSGQLVLHQESLSSAIRKIVEAGASRDAVDASTAASQHVIALDDGYADVDIHTWNQIRRSARPVDLALLTPPVFSSGAARYQEFRNFIGATEGVPRWRGIAAGMNLKRDYEADLLGKVRSELHDRDLPSPIVLAGQTATGKTTALAALAMELSRSGEAAVLHQSRRSVRPSVDDVEMYAAWAQEHGAKATVFVWDGMLEADEYEGFSRQLHARGRRVLVVGSSYRQKSHSSFVVGAPAALSDGETERMLALLASLGIEVRQPSRALDISFLAFLYRTLPDTERQLRTGLASEMRSAERGMARLARQRGEQATSDQRLTAMQAAFLEAGVSLEDLLPSTDEDETLADQSFANRAPIRRVTTLVLVAGRHGIPVPIDLALRILGREGFQSVRDALSSSDIVREIEEDDGDYYLATRSHLEAELLAQHEIPLDVEIDVVIEVIQNVRVSEGFTGGPDEVEFLVKLLERVGPNSERKARYEKYFGDVSDAIRQRRMDLGRIHPRLALQESDFARHYVQWQQRAGQGSLEERVASLEYNRELLDEVLADQSTRGLLRLSLSVELASTLGAIIHEFSEEGASESTLSMAARLDDVLKAVLDARAVDAGNTYPVDVLAWATRDAVQAGVLTPEERVDRMASAIAAIESLDRSSLSTNQLAEIDRRAHMLNKLLGNDSAAWEYLQSLERNTDPAAAYFLAQFAASEGPAGEAEALGFLRTAPPSTRRDWRCAQLLIDLTWKDITGSRLLSGERMPLYLSPQAIGRVTQMGADLDGADLPDAYRLQFIRAIAAFVSEEFGESRRLFNQVQDNTRQLARRLHTVYLIAGESGQPTVFTGRVETADSRYGQLWVNELATRVRFEPRLFNASGTFARNQQLGGFHVGFKLASGPVAEPRKMYRDAHRA</sequence>
<protein>
    <recommendedName>
        <fullName evidence="1">Novel STAND NTPase 5 domain-containing protein</fullName>
    </recommendedName>
</protein>
<evidence type="ECO:0000313" key="3">
    <source>
        <dbReference type="Proteomes" id="UP001172738"/>
    </source>
</evidence>
<comment type="caution">
    <text evidence="2">The sequence shown here is derived from an EMBL/GenBank/DDBJ whole genome shotgun (WGS) entry which is preliminary data.</text>
</comment>
<dbReference type="SUPFAM" id="SSF52540">
    <property type="entry name" value="P-loop containing nucleoside triphosphate hydrolases"/>
    <property type="match status" value="1"/>
</dbReference>
<feature type="domain" description="Novel STAND NTPase 5" evidence="1">
    <location>
        <begin position="270"/>
        <end position="398"/>
    </location>
</feature>
<gene>
    <name evidence="2" type="ORF">QQX04_10725</name>
</gene>
<organism evidence="2 3">
    <name type="scientific">Demequina zhanjiangensis</name>
    <dbReference type="NCBI Taxonomy" id="3051659"/>
    <lineage>
        <taxon>Bacteria</taxon>
        <taxon>Bacillati</taxon>
        <taxon>Actinomycetota</taxon>
        <taxon>Actinomycetes</taxon>
        <taxon>Micrococcales</taxon>
        <taxon>Demequinaceae</taxon>
        <taxon>Demequina</taxon>
    </lineage>
</organism>
<keyword evidence="3" id="KW-1185">Reference proteome</keyword>